<comment type="similarity">
    <text evidence="4 7">Belongs to the glucosamine/galactosamine-6-phosphate isomerase family. 6-phosphogluconolactonase subfamily.</text>
</comment>
<dbReference type="SUPFAM" id="SSF100950">
    <property type="entry name" value="NagB/RpiA/CoA transferase-like"/>
    <property type="match status" value="1"/>
</dbReference>
<dbReference type="Gene3D" id="3.40.50.1360">
    <property type="match status" value="1"/>
</dbReference>
<dbReference type="RefSeq" id="WP_121925701.1">
    <property type="nucleotide sequence ID" value="NZ_CBCSGA010000009.1"/>
</dbReference>
<proteinExistence type="inferred from homology"/>
<evidence type="ECO:0000313" key="9">
    <source>
        <dbReference type="EMBL" id="RMA76173.1"/>
    </source>
</evidence>
<dbReference type="Proteomes" id="UP000280368">
    <property type="component" value="Unassembled WGS sequence"/>
</dbReference>
<dbReference type="PANTHER" id="PTHR11054:SF0">
    <property type="entry name" value="6-PHOSPHOGLUCONOLACTONASE"/>
    <property type="match status" value="1"/>
</dbReference>
<dbReference type="GO" id="GO:0006098">
    <property type="term" value="P:pentose-phosphate shunt"/>
    <property type="evidence" value="ECO:0007669"/>
    <property type="project" value="UniProtKB-UniPathway"/>
</dbReference>
<dbReference type="EMBL" id="REFH01000009">
    <property type="protein sequence ID" value="RMA76173.1"/>
    <property type="molecule type" value="Genomic_DNA"/>
</dbReference>
<protein>
    <recommendedName>
        <fullName evidence="6 7">6-phosphogluconolactonase</fullName>
        <shortName evidence="7">6PGL</shortName>
        <ecNumber evidence="5 7">3.1.1.31</ecNumber>
    </recommendedName>
</protein>
<dbReference type="InterPro" id="IPR005900">
    <property type="entry name" value="6-phosphogluconolactonase_DevB"/>
</dbReference>
<evidence type="ECO:0000256" key="7">
    <source>
        <dbReference type="RuleBase" id="RU365095"/>
    </source>
</evidence>
<comment type="pathway">
    <text evidence="3 7">Carbohydrate degradation; pentose phosphate pathway; D-ribulose 5-phosphate from D-glucose 6-phosphate (oxidative stage): step 2/3.</text>
</comment>
<dbReference type="Pfam" id="PF01182">
    <property type="entry name" value="Glucosamine_iso"/>
    <property type="match status" value="1"/>
</dbReference>
<organism evidence="9 10">
    <name type="scientific">Flavobacterium weaverense</name>
    <dbReference type="NCBI Taxonomy" id="271156"/>
    <lineage>
        <taxon>Bacteria</taxon>
        <taxon>Pseudomonadati</taxon>
        <taxon>Bacteroidota</taxon>
        <taxon>Flavobacteriia</taxon>
        <taxon>Flavobacteriales</taxon>
        <taxon>Flavobacteriaceae</taxon>
        <taxon>Flavobacterium</taxon>
    </lineage>
</organism>
<dbReference type="CDD" id="cd01400">
    <property type="entry name" value="6PGL"/>
    <property type="match status" value="1"/>
</dbReference>
<evidence type="ECO:0000256" key="2">
    <source>
        <dbReference type="ARBA" id="ARBA00002681"/>
    </source>
</evidence>
<comment type="caution">
    <text evidence="9">The sequence shown here is derived from an EMBL/GenBank/DDBJ whole genome shotgun (WGS) entry which is preliminary data.</text>
</comment>
<evidence type="ECO:0000313" key="10">
    <source>
        <dbReference type="Proteomes" id="UP000280368"/>
    </source>
</evidence>
<dbReference type="PANTHER" id="PTHR11054">
    <property type="entry name" value="6-PHOSPHOGLUCONOLACTONASE"/>
    <property type="match status" value="1"/>
</dbReference>
<dbReference type="OrthoDB" id="9810967at2"/>
<gene>
    <name evidence="7" type="primary">pgl</name>
    <name evidence="9" type="ORF">BC961_1895</name>
</gene>
<evidence type="ECO:0000259" key="8">
    <source>
        <dbReference type="Pfam" id="PF01182"/>
    </source>
</evidence>
<name>A0A3L9ZU04_9FLAO</name>
<feature type="domain" description="Glucosamine/galactosamine-6-phosphate isomerase" evidence="8">
    <location>
        <begin position="10"/>
        <end position="231"/>
    </location>
</feature>
<evidence type="ECO:0000256" key="3">
    <source>
        <dbReference type="ARBA" id="ARBA00004961"/>
    </source>
</evidence>
<reference evidence="9 10" key="1">
    <citation type="submission" date="2018-10" db="EMBL/GenBank/DDBJ databases">
        <title>Genomic Encyclopedia of Archaeal and Bacterial Type Strains, Phase II (KMG-II): from individual species to whole genera.</title>
        <authorList>
            <person name="Goeker M."/>
        </authorList>
    </citation>
    <scope>NUCLEOTIDE SEQUENCE [LARGE SCALE GENOMIC DNA]</scope>
    <source>
        <strain evidence="9 10">DSM 19727</strain>
    </source>
</reference>
<dbReference type="UniPathway" id="UPA00115">
    <property type="reaction ID" value="UER00409"/>
</dbReference>
<dbReference type="GO" id="GO:0017057">
    <property type="term" value="F:6-phosphogluconolactonase activity"/>
    <property type="evidence" value="ECO:0007669"/>
    <property type="project" value="UniProtKB-UniRule"/>
</dbReference>
<evidence type="ECO:0000256" key="6">
    <source>
        <dbReference type="ARBA" id="ARBA00020337"/>
    </source>
</evidence>
<dbReference type="InterPro" id="IPR006148">
    <property type="entry name" value="Glc/Gal-6P_isomerase"/>
</dbReference>
<dbReference type="AlphaFoldDB" id="A0A3L9ZU04"/>
<comment type="function">
    <text evidence="2 7">Hydrolysis of 6-phosphogluconolactone to 6-phosphogluconate.</text>
</comment>
<dbReference type="InterPro" id="IPR037171">
    <property type="entry name" value="NagB/RpiA_transferase-like"/>
</dbReference>
<keyword evidence="10" id="KW-1185">Reference proteome</keyword>
<accession>A0A3L9ZU04</accession>
<dbReference type="GO" id="GO:0005975">
    <property type="term" value="P:carbohydrate metabolic process"/>
    <property type="evidence" value="ECO:0007669"/>
    <property type="project" value="UniProtKB-UniRule"/>
</dbReference>
<dbReference type="InterPro" id="IPR039104">
    <property type="entry name" value="6PGL"/>
</dbReference>
<evidence type="ECO:0000256" key="5">
    <source>
        <dbReference type="ARBA" id="ARBA00013198"/>
    </source>
</evidence>
<keyword evidence="7" id="KW-0378">Hydrolase</keyword>
<comment type="catalytic activity">
    <reaction evidence="1 7">
        <text>6-phospho-D-glucono-1,5-lactone + H2O = 6-phospho-D-gluconate + H(+)</text>
        <dbReference type="Rhea" id="RHEA:12556"/>
        <dbReference type="ChEBI" id="CHEBI:15377"/>
        <dbReference type="ChEBI" id="CHEBI:15378"/>
        <dbReference type="ChEBI" id="CHEBI:57955"/>
        <dbReference type="ChEBI" id="CHEBI:58759"/>
        <dbReference type="EC" id="3.1.1.31"/>
    </reaction>
</comment>
<evidence type="ECO:0000256" key="4">
    <source>
        <dbReference type="ARBA" id="ARBA00010662"/>
    </source>
</evidence>
<sequence>MSEINIYNDINEVLSALAEAICTKAKLAIAERGQFNFVLAGGNSPKKLYELLASEKFKSKIDWDKTFFFFGDERYVPENDPQRNSMMVQKALFVPLKIKDSHVFKVDTSKSPEAAASNYNECIKSHFGDKKVEFDFVLLGLGDNAHTASLFPNTTVLKETAASAKSVYVEEVSMWRITMTAPLINQARAIAFLVYGKDKAEAVYHVLKDLEGSINEHPARLISTDKDKTQWYIDTEAASKLN</sequence>
<dbReference type="EC" id="3.1.1.31" evidence="5 7"/>
<evidence type="ECO:0000256" key="1">
    <source>
        <dbReference type="ARBA" id="ARBA00000832"/>
    </source>
</evidence>
<dbReference type="NCBIfam" id="TIGR01198">
    <property type="entry name" value="pgl"/>
    <property type="match status" value="1"/>
</dbReference>